<name>B2B323_PODAN</name>
<sequence length="272" mass="31494">MTSKHTPLPAAALPSRSPITNKKSPSIACSRWKNTATKPKTPPSSTAHGEKKRALKLEKQQPRGGNRASKNLKRGPAEQKSRVLDWRGSATRIRILSSSTRFRGLKGIIKRGRGLGIVEEIARARMERVRLEEEVTTIRMEREVRRVKLNEEITKMRMERVKLEGEVLANLMEAQVLARGRDNKGVEGVRLEREADKIMMEARVLAQENVDRVAEGQRLMEEVDRVRAEKEILEMVRQEHGLRWEKMVRQEHRLRWEKMVRLRQEEMMGVWG</sequence>
<dbReference type="KEGG" id="pan:PODANSg7412"/>
<feature type="coiled-coil region" evidence="1">
    <location>
        <begin position="121"/>
        <end position="166"/>
    </location>
</feature>
<accession>B2B323</accession>
<proteinExistence type="predicted"/>
<feature type="compositionally biased region" description="Low complexity" evidence="2">
    <location>
        <begin position="35"/>
        <end position="47"/>
    </location>
</feature>
<evidence type="ECO:0000313" key="3">
    <source>
        <dbReference type="EMBL" id="CAP71509.1"/>
    </source>
</evidence>
<reference evidence="3" key="2">
    <citation type="submission" date="2008-07" db="EMBL/GenBank/DDBJ databases">
        <authorList>
            <person name="Genoscope - CEA"/>
        </authorList>
    </citation>
    <scope>NUCLEOTIDE SEQUENCE</scope>
    <source>
        <strain evidence="3">S mat+</strain>
    </source>
</reference>
<keyword evidence="1" id="KW-0175">Coiled coil</keyword>
<dbReference type="AlphaFoldDB" id="B2B323"/>
<evidence type="ECO:0000256" key="1">
    <source>
        <dbReference type="SAM" id="Coils"/>
    </source>
</evidence>
<evidence type="ECO:0000256" key="2">
    <source>
        <dbReference type="SAM" id="MobiDB-lite"/>
    </source>
</evidence>
<protein>
    <submittedName>
        <fullName evidence="3">Podospora anserina S mat+ genomic DNA chromosome 6, supercontig 2</fullName>
    </submittedName>
</protein>
<dbReference type="VEuPathDB" id="FungiDB:PODANS_6_1318"/>
<reference evidence="3" key="1">
    <citation type="journal article" date="2008" name="Genome Biol.">
        <title>The genome sequence of the model ascomycete fungus Podospora anserina.</title>
        <authorList>
            <person name="Espagne E."/>
            <person name="Lespinet O."/>
            <person name="Malagnac F."/>
            <person name="Da Silva C."/>
            <person name="Jaillon O."/>
            <person name="Porcel B.M."/>
            <person name="Couloux A."/>
            <person name="Aury J.-M."/>
            <person name="Segurens B."/>
            <person name="Poulain J."/>
            <person name="Anthouard V."/>
            <person name="Grossetete S."/>
            <person name="Khalili H."/>
            <person name="Coppin E."/>
            <person name="Dequard-Chablat M."/>
            <person name="Picard M."/>
            <person name="Contamine V."/>
            <person name="Arnaise S."/>
            <person name="Bourdais A."/>
            <person name="Berteaux-Lecellier V."/>
            <person name="Gautheret D."/>
            <person name="de Vries R.P."/>
            <person name="Battaglia E."/>
            <person name="Coutinho P.M."/>
            <person name="Danchin E.G.J."/>
            <person name="Henrissat B."/>
            <person name="El Khoury R."/>
            <person name="Sainsard-Chanet A."/>
            <person name="Boivin A."/>
            <person name="Pinan-Lucarre B."/>
            <person name="Sellem C.H."/>
            <person name="Debuchy R."/>
            <person name="Wincker P."/>
            <person name="Weissenbach J."/>
            <person name="Silar P."/>
        </authorList>
    </citation>
    <scope>NUCLEOTIDE SEQUENCE [LARGE SCALE GENOMIC DNA]</scope>
    <source>
        <strain evidence="3">S mat+</strain>
    </source>
</reference>
<dbReference type="HOGENOM" id="CLU_1023499_0_0_1"/>
<dbReference type="GeneID" id="6195134"/>
<feature type="region of interest" description="Disordered" evidence="2">
    <location>
        <begin position="1"/>
        <end position="82"/>
    </location>
</feature>
<dbReference type="RefSeq" id="XP_001910374.1">
    <property type="nucleotide sequence ID" value="XM_001910339.1"/>
</dbReference>
<dbReference type="EMBL" id="CU638744">
    <property type="protein sequence ID" value="CAP71509.1"/>
    <property type="molecule type" value="Genomic_DNA"/>
</dbReference>
<organism evidence="3">
    <name type="scientific">Podospora anserina (strain S / ATCC MYA-4624 / DSM 980 / FGSC 10383)</name>
    <name type="common">Pleurage anserina</name>
    <dbReference type="NCBI Taxonomy" id="515849"/>
    <lineage>
        <taxon>Eukaryota</taxon>
        <taxon>Fungi</taxon>
        <taxon>Dikarya</taxon>
        <taxon>Ascomycota</taxon>
        <taxon>Pezizomycotina</taxon>
        <taxon>Sordariomycetes</taxon>
        <taxon>Sordariomycetidae</taxon>
        <taxon>Sordariales</taxon>
        <taxon>Podosporaceae</taxon>
        <taxon>Podospora</taxon>
        <taxon>Podospora anserina</taxon>
    </lineage>
</organism>
<gene>
    <name evidence="3" type="ORF">PODANS_6_1318</name>
</gene>